<evidence type="ECO:0000313" key="2">
    <source>
        <dbReference type="Proteomes" id="UP001239111"/>
    </source>
</evidence>
<dbReference type="EMBL" id="CM056741">
    <property type="protein sequence ID" value="KAJ8688017.1"/>
    <property type="molecule type" value="Genomic_DNA"/>
</dbReference>
<comment type="caution">
    <text evidence="1">The sequence shown here is derived from an EMBL/GenBank/DDBJ whole genome shotgun (WGS) entry which is preliminary data.</text>
</comment>
<name>A0ACC2Q0B8_9HYME</name>
<reference evidence="1" key="1">
    <citation type="submission" date="2023-04" db="EMBL/GenBank/DDBJ databases">
        <title>A chromosome-level genome assembly of the parasitoid wasp Eretmocerus hayati.</title>
        <authorList>
            <person name="Zhong Y."/>
            <person name="Liu S."/>
            <person name="Liu Y."/>
        </authorList>
    </citation>
    <scope>NUCLEOTIDE SEQUENCE</scope>
    <source>
        <strain evidence="1">ZJU_SS_LIU_2023</strain>
    </source>
</reference>
<proteinExistence type="predicted"/>
<protein>
    <submittedName>
        <fullName evidence="1">Uncharacterized protein</fullName>
    </submittedName>
</protein>
<gene>
    <name evidence="1" type="ORF">QAD02_023812</name>
</gene>
<keyword evidence="2" id="KW-1185">Reference proteome</keyword>
<evidence type="ECO:0000313" key="1">
    <source>
        <dbReference type="EMBL" id="KAJ8688017.1"/>
    </source>
</evidence>
<organism evidence="1 2">
    <name type="scientific">Eretmocerus hayati</name>
    <dbReference type="NCBI Taxonomy" id="131215"/>
    <lineage>
        <taxon>Eukaryota</taxon>
        <taxon>Metazoa</taxon>
        <taxon>Ecdysozoa</taxon>
        <taxon>Arthropoda</taxon>
        <taxon>Hexapoda</taxon>
        <taxon>Insecta</taxon>
        <taxon>Pterygota</taxon>
        <taxon>Neoptera</taxon>
        <taxon>Endopterygota</taxon>
        <taxon>Hymenoptera</taxon>
        <taxon>Apocrita</taxon>
        <taxon>Proctotrupomorpha</taxon>
        <taxon>Chalcidoidea</taxon>
        <taxon>Aphelinidae</taxon>
        <taxon>Aphelininae</taxon>
        <taxon>Eretmocerus</taxon>
    </lineage>
</organism>
<accession>A0ACC2Q0B8</accession>
<dbReference type="Proteomes" id="UP001239111">
    <property type="component" value="Chromosome 1"/>
</dbReference>
<sequence length="627" mass="69208">MIEGTSRTAIDCFHLGLHRDIAQFLVGQKFDTLEKAIAAAGEAERHVMQRRVECKMHVVSDNFPIAQSGVLGVEFLQNQKAVISFKDEILSLKDHPGGSIPFTNHDTILLPARTRQLCTLNIQNADKQSGYIPRLQAGPGIYGGECLVSNRDGKCKMFIINSNTEDITLTMPPVTLEDFETNRKFNKKLMRYALSRNPVPVEETLGERSENPASVRRSTLSGGKSLGGGLENSTPVEKNTPGEEPEDSVSVTENTPVEESEDSVLARESTSRRGLENSVLVKEETQAEVLEDSSPMEEDTLGEGLEGSVLVEKANLRERLAQASEIDNDANIYKAFIVTRADSPCASSVCDDEFCGEVETTDNEENEIRLVSDDDKRFDDVGSNSCKRRNSGCSMNLSNDFPFVPQIFPRVLEHEESHPRCLSSTVTTPGLEEDVEVPPALRMRVIRSGRNDTGLKESPYDNTEKSENCRFSFGGIASGVKITEIRDVFLPQFSKGLKRQHEYSEVDSEIASKRFAVGSELSKAKILTIGLITYSKDQLVMRKDSWVHFVSLDFVVATPICKQLIDLGYINFQEMKNQPVGLGAVVQTTLDNEGVIVDLSNSKRVIGENSSESALSGDFETTADPFL</sequence>